<feature type="compositionally biased region" description="Polar residues" evidence="10">
    <location>
        <begin position="139"/>
        <end position="149"/>
    </location>
</feature>
<dbReference type="GO" id="GO:0005634">
    <property type="term" value="C:nucleus"/>
    <property type="evidence" value="ECO:0007669"/>
    <property type="project" value="UniProtKB-SubCell"/>
</dbReference>
<evidence type="ECO:0000259" key="11">
    <source>
        <dbReference type="PROSITE" id="PS51319"/>
    </source>
</evidence>
<evidence type="ECO:0000256" key="7">
    <source>
        <dbReference type="ARBA" id="ARBA00023242"/>
    </source>
</evidence>
<accession>A0A6P8HSD8</accession>
<feature type="compositionally biased region" description="Basic and acidic residues" evidence="10">
    <location>
        <begin position="310"/>
        <end position="322"/>
    </location>
</feature>
<feature type="compositionally biased region" description="Basic and acidic residues" evidence="10">
    <location>
        <begin position="150"/>
        <end position="167"/>
    </location>
</feature>
<keyword evidence="5" id="KW-0804">Transcription</keyword>
<dbReference type="Pfam" id="PF08711">
    <property type="entry name" value="Med26"/>
    <property type="match status" value="1"/>
</dbReference>
<feature type="region of interest" description="Disordered" evidence="10">
    <location>
        <begin position="541"/>
        <end position="587"/>
    </location>
</feature>
<dbReference type="RefSeq" id="XP_031555585.1">
    <property type="nucleotide sequence ID" value="XM_031699725.1"/>
</dbReference>
<dbReference type="FunFam" id="1.20.930.10:FF:000001">
    <property type="entry name" value="IWS1, SUPT6H interacting protein"/>
    <property type="match status" value="1"/>
</dbReference>
<feature type="compositionally biased region" description="Basic and acidic residues" evidence="10">
    <location>
        <begin position="541"/>
        <end position="550"/>
    </location>
</feature>
<feature type="compositionally biased region" description="Basic and acidic residues" evidence="10">
    <location>
        <begin position="196"/>
        <end position="214"/>
    </location>
</feature>
<evidence type="ECO:0000256" key="10">
    <source>
        <dbReference type="SAM" id="MobiDB-lite"/>
    </source>
</evidence>
<feature type="compositionally biased region" description="Basic and acidic residues" evidence="10">
    <location>
        <begin position="18"/>
        <end position="55"/>
    </location>
</feature>
<evidence type="ECO:0000256" key="4">
    <source>
        <dbReference type="ARBA" id="ARBA00023015"/>
    </source>
</evidence>
<dbReference type="InterPro" id="IPR051037">
    <property type="entry name" value="RNAPII_TF_IWS1"/>
</dbReference>
<comment type="similarity">
    <text evidence="8">Belongs to the IWS1 family.</text>
</comment>
<keyword evidence="12" id="KW-1185">Reference proteome</keyword>
<feature type="compositionally biased region" description="Basic and acidic residues" evidence="10">
    <location>
        <begin position="221"/>
        <end position="239"/>
    </location>
</feature>
<dbReference type="InParanoid" id="A0A6P8HSD8"/>
<dbReference type="PANTHER" id="PTHR46010:SF1">
    <property type="entry name" value="PROTEIN IWS1 HOMOLOG"/>
    <property type="match status" value="1"/>
</dbReference>
<dbReference type="KEGG" id="aten:116292403"/>
<feature type="compositionally biased region" description="Acidic residues" evidence="10">
    <location>
        <begin position="250"/>
        <end position="284"/>
    </location>
</feature>
<proteinExistence type="inferred from homology"/>
<evidence type="ECO:0000256" key="5">
    <source>
        <dbReference type="ARBA" id="ARBA00023163"/>
    </source>
</evidence>
<sequence length="658" mass="74199">MGDNIEDTFDNSDGEEREIERPHTPDYHDGRQKDEEVSSEVSDEKHNEQQEEESSKQSPVEPVVDSPGSEAGDELPEELSVHDSKEEVDNESIETTEKGNLEVSKDEECDKEEEKSKDDEASEGQYFPDDEELEEKESTSSNEATSQKTIPEESTDKTKKDVSKNGNEEEEEDLEMPLSPIGDLGLSEPEAAIVDDILKGDVSEMMPGDKAEGKQDDDDDVVNKSTEDDNEDQSVKEGEQEANSSPAVFDDNDDDDDDDDDKKEANSEDLDIQDEERSEPEEAGDQLIADIFGASDEEEEFEGFDQEDIELSKAKQDVESKRSSKAMISDDEDEGVTGEVSDQMVVPKPKQDKSKDDDSDDEGSRHHVWDFDVMMEQKKANRSKRRRKGDGDLISDNDDLVVEMIKQMQQAAEEDRMSNEAKQAATKKLKLLPVILKHLNKADLQFTFIDSGILNGIKDWLSPLPDGSLPHLQIRTGLLKILSAFPALDTGALKMSGLGKAVMYLYRHPKEIRQNKDMAGKLINEWARPIFGVTSNFKSMSREEREERDYQNMSKRRRLSSTDEGSKTPRSIDRALHGDKKAARPGEKGFIMRARVPAPSNKDYVVRPKTNLDSMDFRRNSPKLLSRVDKQMRKFKDRNKTKDATLVTISIEGRKMAL</sequence>
<reference evidence="13" key="1">
    <citation type="submission" date="2025-08" db="UniProtKB">
        <authorList>
            <consortium name="RefSeq"/>
        </authorList>
    </citation>
    <scope>IDENTIFICATION</scope>
</reference>
<feature type="region of interest" description="Disordered" evidence="10">
    <location>
        <begin position="1"/>
        <end position="395"/>
    </location>
</feature>
<gene>
    <name evidence="13" type="primary">LOC116292403</name>
</gene>
<evidence type="ECO:0000313" key="12">
    <source>
        <dbReference type="Proteomes" id="UP000515163"/>
    </source>
</evidence>
<keyword evidence="4" id="KW-0805">Transcription regulation</keyword>
<organism evidence="12 13">
    <name type="scientific">Actinia tenebrosa</name>
    <name type="common">Australian red waratah sea anemone</name>
    <dbReference type="NCBI Taxonomy" id="6105"/>
    <lineage>
        <taxon>Eukaryota</taxon>
        <taxon>Metazoa</taxon>
        <taxon>Cnidaria</taxon>
        <taxon>Anthozoa</taxon>
        <taxon>Hexacorallia</taxon>
        <taxon>Actiniaria</taxon>
        <taxon>Actiniidae</taxon>
        <taxon>Actinia</taxon>
    </lineage>
</organism>
<evidence type="ECO:0000256" key="1">
    <source>
        <dbReference type="ARBA" id="ARBA00022448"/>
    </source>
</evidence>
<feature type="domain" description="TFIIS N-terminal" evidence="11">
    <location>
        <begin position="455"/>
        <end position="533"/>
    </location>
</feature>
<dbReference type="InterPro" id="IPR035441">
    <property type="entry name" value="TFIIS/LEDGF_dom_sf"/>
</dbReference>
<feature type="compositionally biased region" description="Acidic residues" evidence="10">
    <location>
        <begin position="1"/>
        <end position="17"/>
    </location>
</feature>
<keyword evidence="3" id="KW-0509">mRNA transport</keyword>
<keyword evidence="1" id="KW-0813">Transport</keyword>
<keyword evidence="7 9" id="KW-0539">Nucleus</keyword>
<dbReference type="InterPro" id="IPR017923">
    <property type="entry name" value="TFIIS_N"/>
</dbReference>
<name>A0A6P8HSD8_ACTTE</name>
<protein>
    <submittedName>
        <fullName evidence="13">Protein IWS1 homolog</fullName>
    </submittedName>
</protein>
<dbReference type="OrthoDB" id="21124at2759"/>
<evidence type="ECO:0000256" key="2">
    <source>
        <dbReference type="ARBA" id="ARBA00022664"/>
    </source>
</evidence>
<dbReference type="PANTHER" id="PTHR46010">
    <property type="entry name" value="PROTEIN IWS1 HOMOLOG"/>
    <property type="match status" value="1"/>
</dbReference>
<feature type="compositionally biased region" description="Basic and acidic residues" evidence="10">
    <location>
        <begin position="560"/>
        <end position="587"/>
    </location>
</feature>
<feature type="compositionally biased region" description="Acidic residues" evidence="10">
    <location>
        <begin position="295"/>
        <end position="309"/>
    </location>
</feature>
<feature type="compositionally biased region" description="Basic and acidic residues" evidence="10">
    <location>
        <begin position="95"/>
        <end position="119"/>
    </location>
</feature>
<dbReference type="GO" id="GO:0006397">
    <property type="term" value="P:mRNA processing"/>
    <property type="evidence" value="ECO:0007669"/>
    <property type="project" value="UniProtKB-KW"/>
</dbReference>
<comment type="subcellular location">
    <subcellularLocation>
        <location evidence="9">Nucleus</location>
    </subcellularLocation>
</comment>
<dbReference type="GO" id="GO:0016973">
    <property type="term" value="P:poly(A)+ mRNA export from nucleus"/>
    <property type="evidence" value="ECO:0007669"/>
    <property type="project" value="TreeGrafter"/>
</dbReference>
<evidence type="ECO:0000256" key="6">
    <source>
        <dbReference type="ARBA" id="ARBA00023187"/>
    </source>
</evidence>
<dbReference type="AlphaFoldDB" id="A0A6P8HSD8"/>
<dbReference type="GeneID" id="116292403"/>
<evidence type="ECO:0000313" key="13">
    <source>
        <dbReference type="RefSeq" id="XP_031555585.1"/>
    </source>
</evidence>
<dbReference type="Proteomes" id="UP000515163">
    <property type="component" value="Unplaced"/>
</dbReference>
<feature type="compositionally biased region" description="Basic and acidic residues" evidence="10">
    <location>
        <begin position="349"/>
        <end position="379"/>
    </location>
</feature>
<dbReference type="PROSITE" id="PS51319">
    <property type="entry name" value="TFIIS_N"/>
    <property type="match status" value="1"/>
</dbReference>
<evidence type="ECO:0000256" key="3">
    <source>
        <dbReference type="ARBA" id="ARBA00022816"/>
    </source>
</evidence>
<evidence type="ECO:0000256" key="8">
    <source>
        <dbReference type="ARBA" id="ARBA00037992"/>
    </source>
</evidence>
<dbReference type="GO" id="GO:0008380">
    <property type="term" value="P:RNA splicing"/>
    <property type="evidence" value="ECO:0007669"/>
    <property type="project" value="UniProtKB-KW"/>
</dbReference>
<keyword evidence="6" id="KW-0508">mRNA splicing</keyword>
<evidence type="ECO:0000256" key="9">
    <source>
        <dbReference type="PROSITE-ProRule" id="PRU00649"/>
    </source>
</evidence>
<dbReference type="Gene3D" id="1.20.930.10">
    <property type="entry name" value="Conserved domain common to transcription factors TFIIS, elongin A, CRSP70"/>
    <property type="match status" value="1"/>
</dbReference>
<keyword evidence="2" id="KW-0507">mRNA processing</keyword>